<dbReference type="PANTHER" id="PTHR43296">
    <property type="entry name" value="PEROXISOMAL 2,4-DIENOYL-COA REDUCTASE"/>
    <property type="match status" value="1"/>
</dbReference>
<keyword evidence="2" id="KW-0560">Oxidoreductase</keyword>
<dbReference type="EC" id="1.3.1.124" evidence="3"/>
<dbReference type="GO" id="GO:0005777">
    <property type="term" value="C:peroxisome"/>
    <property type="evidence" value="ECO:0007669"/>
    <property type="project" value="TreeGrafter"/>
</dbReference>
<evidence type="ECO:0000256" key="4">
    <source>
        <dbReference type="ARBA" id="ARBA00048009"/>
    </source>
</evidence>
<accession>Q3MUH9</accession>
<keyword evidence="6" id="KW-0472">Membrane</keyword>
<dbReference type="Pfam" id="PF00106">
    <property type="entry name" value="adh_short"/>
    <property type="match status" value="1"/>
</dbReference>
<keyword evidence="6" id="KW-0812">Transmembrane</keyword>
<sequence>MPVEPAPSARADAVFVPGLMKGKVLFVTSGGSGIGLGICLAFARLGAKVAICGRTESKLIEAAESIRRAGAEDVLYAKADVRESDQCHAAVDMVGSKWGKIDVFVNNAAGNFMSLAEDISPNAFKTVVDIDLRGTFHMSKAALPWLREAARVWFRRNHAVHIRHLVLHCDALSRPCGSSQGWYRLPDEDTRCRMV</sequence>
<dbReference type="PANTHER" id="PTHR43296:SF2">
    <property type="entry name" value="PEROXISOMAL 2,4-DIENOYL-COA REDUCTASE [(3E)-ENOYL-COA-PRODUCING]"/>
    <property type="match status" value="1"/>
</dbReference>
<comment type="catalytic activity">
    <reaction evidence="4">
        <text>a (2E,4E)-dienoyl-CoA + NADPH + H(+) = a 4,5-saturated-(3E)-enoyl-CoA + NADP(+)</text>
        <dbReference type="Rhea" id="RHEA:45912"/>
        <dbReference type="ChEBI" id="CHEBI:15378"/>
        <dbReference type="ChEBI" id="CHEBI:57783"/>
        <dbReference type="ChEBI" id="CHEBI:58349"/>
        <dbReference type="ChEBI" id="CHEBI:85101"/>
        <dbReference type="ChEBI" id="CHEBI:85493"/>
        <dbReference type="EC" id="1.3.1.124"/>
    </reaction>
</comment>
<protein>
    <recommendedName>
        <fullName evidence="3">2,4-dienoyl-CoA reductase [(3E)-enoyl-CoA-producing]</fullName>
        <ecNumber evidence="3">1.3.1.124</ecNumber>
    </recommendedName>
</protein>
<dbReference type="InterPro" id="IPR045017">
    <property type="entry name" value="DECR2-like"/>
</dbReference>
<keyword evidence="1" id="KW-0521">NADP</keyword>
<evidence type="ECO:0000256" key="1">
    <source>
        <dbReference type="ARBA" id="ARBA00022857"/>
    </source>
</evidence>
<reference evidence="7" key="1">
    <citation type="journal article" date="2005" name="FEMS Microbiol. Lett.">
        <title>Identification of a gene induced in conjugation-promoted cells of toxic marine dinoflagellates Alexandrium tamarense and Alexandrium catenella using differential display analysis.</title>
        <authorList>
            <person name="Hosoi-Tanabe S."/>
            <person name="Tomishima S."/>
            <person name="Nagai S."/>
            <person name="Sako Y."/>
        </authorList>
    </citation>
    <scope>NUCLEOTIDE SEQUENCE</scope>
    <source>
        <strain evidence="7">OF72</strain>
    </source>
</reference>
<evidence type="ECO:0000256" key="5">
    <source>
        <dbReference type="ARBA" id="ARBA00048340"/>
    </source>
</evidence>
<dbReference type="InterPro" id="IPR002347">
    <property type="entry name" value="SDR_fam"/>
</dbReference>
<dbReference type="PRINTS" id="PR00081">
    <property type="entry name" value="GDHRDH"/>
</dbReference>
<dbReference type="GO" id="GO:0008670">
    <property type="term" value="F:2,4-dienoyl-CoA reductase (NADPH) activity"/>
    <property type="evidence" value="ECO:0007669"/>
    <property type="project" value="InterPro"/>
</dbReference>
<evidence type="ECO:0000256" key="2">
    <source>
        <dbReference type="ARBA" id="ARBA00023002"/>
    </source>
</evidence>
<proteinExistence type="evidence at transcript level"/>
<dbReference type="GO" id="GO:0009062">
    <property type="term" value="P:fatty acid catabolic process"/>
    <property type="evidence" value="ECO:0007669"/>
    <property type="project" value="InterPro"/>
</dbReference>
<evidence type="ECO:0000313" key="7">
    <source>
        <dbReference type="EMBL" id="BAE45260.1"/>
    </source>
</evidence>
<comment type="catalytic activity">
    <reaction evidence="5">
        <text>a (2E,4Z)-dienoyl-CoA + NADPH + H(+) = a 4,5-saturated-(3E)-enoyl-CoA + NADP(+)</text>
        <dbReference type="Rhea" id="RHEA:61892"/>
        <dbReference type="ChEBI" id="CHEBI:15378"/>
        <dbReference type="ChEBI" id="CHEBI:57783"/>
        <dbReference type="ChEBI" id="CHEBI:58349"/>
        <dbReference type="ChEBI" id="CHEBI:85099"/>
        <dbReference type="ChEBI" id="CHEBI:85493"/>
        <dbReference type="EC" id="1.3.1.124"/>
    </reaction>
</comment>
<evidence type="ECO:0000256" key="6">
    <source>
        <dbReference type="SAM" id="Phobius"/>
    </source>
</evidence>
<dbReference type="Gene3D" id="3.40.50.720">
    <property type="entry name" value="NAD(P)-binding Rossmann-like Domain"/>
    <property type="match status" value="1"/>
</dbReference>
<evidence type="ECO:0000256" key="3">
    <source>
        <dbReference type="ARBA" id="ARBA00026117"/>
    </source>
</evidence>
<feature type="transmembrane region" description="Helical" evidence="6">
    <location>
        <begin position="24"/>
        <end position="45"/>
    </location>
</feature>
<name>Q3MUH9_ALECA</name>
<dbReference type="EMBL" id="AB212071">
    <property type="protein sequence ID" value="BAE45260.1"/>
    <property type="molecule type" value="mRNA"/>
</dbReference>
<dbReference type="InterPro" id="IPR036291">
    <property type="entry name" value="NAD(P)-bd_dom_sf"/>
</dbReference>
<keyword evidence="6" id="KW-1133">Transmembrane helix</keyword>
<dbReference type="AlphaFoldDB" id="Q3MUH9"/>
<organism evidence="7">
    <name type="scientific">Alexandrium catenella</name>
    <name type="common">Red tide dinoflagellate</name>
    <name type="synonym">Gonyaulax catenella</name>
    <dbReference type="NCBI Taxonomy" id="2925"/>
    <lineage>
        <taxon>Eukaryota</taxon>
        <taxon>Sar</taxon>
        <taxon>Alveolata</taxon>
        <taxon>Dinophyceae</taxon>
        <taxon>Gonyaulacales</taxon>
        <taxon>Pyrocystaceae</taxon>
        <taxon>Alexandrium</taxon>
    </lineage>
</organism>
<dbReference type="SUPFAM" id="SSF51735">
    <property type="entry name" value="NAD(P)-binding Rossmann-fold domains"/>
    <property type="match status" value="1"/>
</dbReference>